<feature type="domain" description="Tyrosine specific protein phosphatases" evidence="3">
    <location>
        <begin position="429"/>
        <end position="469"/>
    </location>
</feature>
<dbReference type="InterPro" id="IPR029021">
    <property type="entry name" value="Prot-tyrosine_phosphatase-like"/>
</dbReference>
<dbReference type="SUPFAM" id="SSF52799">
    <property type="entry name" value="(Phosphotyrosine protein) phosphatases II"/>
    <property type="match status" value="1"/>
</dbReference>
<feature type="region of interest" description="Disordered" evidence="2">
    <location>
        <begin position="137"/>
        <end position="165"/>
    </location>
</feature>
<keyword evidence="5" id="KW-1185">Reference proteome</keyword>
<dbReference type="InterPro" id="IPR000387">
    <property type="entry name" value="Tyr_Pase_dom"/>
</dbReference>
<gene>
    <name evidence="4" type="ORF">VKT23_004468</name>
</gene>
<evidence type="ECO:0000259" key="3">
    <source>
        <dbReference type="PROSITE" id="PS50056"/>
    </source>
</evidence>
<dbReference type="EMBL" id="JBANRG010000004">
    <property type="protein sequence ID" value="KAK7467414.1"/>
    <property type="molecule type" value="Genomic_DNA"/>
</dbReference>
<accession>A0ABR1JU65</accession>
<dbReference type="Proteomes" id="UP001498398">
    <property type="component" value="Unassembled WGS sequence"/>
</dbReference>
<reference evidence="4 5" key="1">
    <citation type="submission" date="2024-01" db="EMBL/GenBank/DDBJ databases">
        <title>A draft genome for the cacao thread blight pathogen Marasmiellus scandens.</title>
        <authorList>
            <person name="Baruah I.K."/>
            <person name="Leung J."/>
            <person name="Bukari Y."/>
            <person name="Amoako-Attah I."/>
            <person name="Meinhardt L.W."/>
            <person name="Bailey B.A."/>
            <person name="Cohen S.P."/>
        </authorList>
    </citation>
    <scope>NUCLEOTIDE SEQUENCE [LARGE SCALE GENOMIC DNA]</scope>
    <source>
        <strain evidence="4 5">GH-19</strain>
    </source>
</reference>
<dbReference type="InterPro" id="IPR057023">
    <property type="entry name" value="PTP-SAK"/>
</dbReference>
<comment type="caution">
    <text evidence="4">The sequence shown here is derived from an EMBL/GenBank/DDBJ whole genome shotgun (WGS) entry which is preliminary data.</text>
</comment>
<evidence type="ECO:0000256" key="1">
    <source>
        <dbReference type="ARBA" id="ARBA00022801"/>
    </source>
</evidence>
<evidence type="ECO:0000313" key="5">
    <source>
        <dbReference type="Proteomes" id="UP001498398"/>
    </source>
</evidence>
<dbReference type="Gene3D" id="3.90.190.10">
    <property type="entry name" value="Protein tyrosine phosphatase superfamily"/>
    <property type="match status" value="1"/>
</dbReference>
<keyword evidence="1" id="KW-0378">Hydrolase</keyword>
<evidence type="ECO:0000313" key="4">
    <source>
        <dbReference type="EMBL" id="KAK7467414.1"/>
    </source>
</evidence>
<dbReference type="PROSITE" id="PS50056">
    <property type="entry name" value="TYR_PHOSPHATASE_2"/>
    <property type="match status" value="1"/>
</dbReference>
<dbReference type="InterPro" id="IPR050561">
    <property type="entry name" value="PTP"/>
</dbReference>
<evidence type="ECO:0000256" key="2">
    <source>
        <dbReference type="SAM" id="MobiDB-lite"/>
    </source>
</evidence>
<dbReference type="PANTHER" id="PTHR23339">
    <property type="entry name" value="TYROSINE SPECIFIC PROTEIN PHOSPHATASE AND DUAL SPECIFICITY PROTEIN PHOSPHATASE"/>
    <property type="match status" value="1"/>
</dbReference>
<protein>
    <recommendedName>
        <fullName evidence="3">Tyrosine specific protein phosphatases domain-containing protein</fullName>
    </recommendedName>
</protein>
<name>A0ABR1JU65_9AGAR</name>
<dbReference type="Pfam" id="PF22784">
    <property type="entry name" value="PTP-SAK"/>
    <property type="match status" value="1"/>
</dbReference>
<organism evidence="4 5">
    <name type="scientific">Marasmiellus scandens</name>
    <dbReference type="NCBI Taxonomy" id="2682957"/>
    <lineage>
        <taxon>Eukaryota</taxon>
        <taxon>Fungi</taxon>
        <taxon>Dikarya</taxon>
        <taxon>Basidiomycota</taxon>
        <taxon>Agaricomycotina</taxon>
        <taxon>Agaricomycetes</taxon>
        <taxon>Agaricomycetidae</taxon>
        <taxon>Agaricales</taxon>
        <taxon>Marasmiineae</taxon>
        <taxon>Omphalotaceae</taxon>
        <taxon>Marasmiellus</taxon>
    </lineage>
</organism>
<proteinExistence type="predicted"/>
<sequence>MLLANSGDGHVQHLMLWPEQPMHAQEQLLVLNEQDIIAHKIASLASQHHKSEYSCIKFGPNGCPVRYTPLSLQAPEVFEELRKRQISWSQTQVWWHNSVTGNSSFPVVLGPSGILLDESESASTDLAQELTKELSKAMEEDLPNNSNSVPSPSIPTPHGHQIKTSSSHPINISMIIPPELLALISSHLLFTSSAEPPDAGTQFPFPSSSSQPTIFEVPTPFTLDRLIATQSKNSLVKGHPSFDPSLSPTVAASTLHLRTRSHVTEALQAAISSGIPSLPDAQASCDLTVSSVSVSVSLVTMPPLTPPDTPEITSPIDSPRLPLGSSGLHQPGFVLGNIFLSSCPGKKVRLHGPVRGRSGVCRDLDADLRRMKELGVGCIVCCLDDTELEFLGVPWTDYERATNKLGMDVLRLPTPEGLSPSLTPADLDRELTSLIQNYTLRGIPVLVHCRGGVGRAGVIACCWMIKLGLCGWFGAESSPPIPLDAPPSVVRADTLQLVEKVIGVVRRRRSIKAVETYEQVKFLIDFIEYLRNDHSYPDTHISV</sequence>